<evidence type="ECO:0000313" key="2">
    <source>
        <dbReference type="EMBL" id="KAK1624405.1"/>
    </source>
</evidence>
<organism evidence="2 3">
    <name type="scientific">Colletotrichum phormii</name>
    <dbReference type="NCBI Taxonomy" id="359342"/>
    <lineage>
        <taxon>Eukaryota</taxon>
        <taxon>Fungi</taxon>
        <taxon>Dikarya</taxon>
        <taxon>Ascomycota</taxon>
        <taxon>Pezizomycotina</taxon>
        <taxon>Sordariomycetes</taxon>
        <taxon>Hypocreomycetidae</taxon>
        <taxon>Glomerellales</taxon>
        <taxon>Glomerellaceae</taxon>
        <taxon>Colletotrichum</taxon>
        <taxon>Colletotrichum acutatum species complex</taxon>
    </lineage>
</organism>
<dbReference type="AlphaFoldDB" id="A0AAJ0EAW9"/>
<evidence type="ECO:0000256" key="1">
    <source>
        <dbReference type="SAM" id="MobiDB-lite"/>
    </source>
</evidence>
<evidence type="ECO:0000313" key="3">
    <source>
        <dbReference type="Proteomes" id="UP001243989"/>
    </source>
</evidence>
<gene>
    <name evidence="2" type="ORF">BDP81DRAFT_474939</name>
</gene>
<feature type="compositionally biased region" description="Basic and acidic residues" evidence="1">
    <location>
        <begin position="197"/>
        <end position="211"/>
    </location>
</feature>
<feature type="region of interest" description="Disordered" evidence="1">
    <location>
        <begin position="189"/>
        <end position="211"/>
    </location>
</feature>
<protein>
    <submittedName>
        <fullName evidence="2">Uncharacterized protein</fullName>
    </submittedName>
</protein>
<proteinExistence type="predicted"/>
<name>A0AAJ0EAW9_9PEZI</name>
<sequence>MSDFAKLRVCDTQGGLTFFKFPNELRNLIYKHYLQLDEGYKLNPHTNKLRTGNDKPIPLDLMYTCKRAAMEMRGYEQSPRLEGGHWLLNGSIPMSQLFGLRPQNWTIPTQKDVNDMTVLSDGLETCSINCEDLYDKREPPVDLARFCYSAVGAAIQFLDSITPSSRADIRNINLIEDRPSLSFPECHGKPTVTHRTSHMEPAEEELPRRDKETDEISYSIATWMVEALALPAAGMPQHAFKLMFVGDSEGDWECEQIFREVVLRDAAWQEARDECFKRGILPPLSWAERRLGAWGESYGDDVFTGSNPLSRCFLFEDFPQAVHELLNGSSLISCNFHPGEAWDLEKIIEKRRAWSLRKWNRKWSRGKQSYRRGHGPRHPSD</sequence>
<dbReference type="Proteomes" id="UP001243989">
    <property type="component" value="Unassembled WGS sequence"/>
</dbReference>
<keyword evidence="3" id="KW-1185">Reference proteome</keyword>
<dbReference type="EMBL" id="JAHMHQ010000024">
    <property type="protein sequence ID" value="KAK1624405.1"/>
    <property type="molecule type" value="Genomic_DNA"/>
</dbReference>
<reference evidence="2" key="1">
    <citation type="submission" date="2021-06" db="EMBL/GenBank/DDBJ databases">
        <title>Comparative genomics, transcriptomics and evolutionary studies reveal genomic signatures of adaptation to plant cell wall in hemibiotrophic fungi.</title>
        <authorList>
            <consortium name="DOE Joint Genome Institute"/>
            <person name="Baroncelli R."/>
            <person name="Diaz J.F."/>
            <person name="Benocci T."/>
            <person name="Peng M."/>
            <person name="Battaglia E."/>
            <person name="Haridas S."/>
            <person name="Andreopoulos W."/>
            <person name="Labutti K."/>
            <person name="Pangilinan J."/>
            <person name="Floch G.L."/>
            <person name="Makela M.R."/>
            <person name="Henrissat B."/>
            <person name="Grigoriev I.V."/>
            <person name="Crouch J.A."/>
            <person name="De Vries R.P."/>
            <person name="Sukno S.A."/>
            <person name="Thon M.R."/>
        </authorList>
    </citation>
    <scope>NUCLEOTIDE SEQUENCE</scope>
    <source>
        <strain evidence="2">CBS 102054</strain>
    </source>
</reference>
<accession>A0AAJ0EAW9</accession>
<dbReference type="GeneID" id="85479579"/>
<comment type="caution">
    <text evidence="2">The sequence shown here is derived from an EMBL/GenBank/DDBJ whole genome shotgun (WGS) entry which is preliminary data.</text>
</comment>
<dbReference type="RefSeq" id="XP_060440400.1">
    <property type="nucleotide sequence ID" value="XM_060594717.1"/>
</dbReference>